<feature type="domain" description="Porin" evidence="2">
    <location>
        <begin position="10"/>
        <end position="344"/>
    </location>
</feature>
<feature type="chain" id="PRO_5019193368" evidence="1">
    <location>
        <begin position="24"/>
        <end position="364"/>
    </location>
</feature>
<dbReference type="Gene3D" id="2.40.160.10">
    <property type="entry name" value="Porin"/>
    <property type="match status" value="1"/>
</dbReference>
<reference evidence="3 4" key="1">
    <citation type="submission" date="2018-09" db="EMBL/GenBank/DDBJ databases">
        <authorList>
            <person name="Zhu H."/>
        </authorList>
    </citation>
    <scope>NUCLEOTIDE SEQUENCE [LARGE SCALE GENOMIC DNA]</scope>
    <source>
        <strain evidence="3 4">K2W22B-5</strain>
    </source>
</reference>
<dbReference type="InterPro" id="IPR033900">
    <property type="entry name" value="Gram_neg_porin_domain"/>
</dbReference>
<evidence type="ECO:0000256" key="1">
    <source>
        <dbReference type="SAM" id="SignalP"/>
    </source>
</evidence>
<dbReference type="GO" id="GO:0016020">
    <property type="term" value="C:membrane"/>
    <property type="evidence" value="ECO:0007669"/>
    <property type="project" value="InterPro"/>
</dbReference>
<dbReference type="PROSITE" id="PS51257">
    <property type="entry name" value="PROKAR_LIPOPROTEIN"/>
    <property type="match status" value="1"/>
</dbReference>
<dbReference type="InterPro" id="IPR023614">
    <property type="entry name" value="Porin_dom_sf"/>
</dbReference>
<sequence length="364" mass="38069">MKRSLVIGCAAVALAAGCGSASAQSKTKFDILVGGDAFFQAGYTDQKNDGNLRKTEFSNRMRLKFTPTAKADNGLEYGARLRIRTSGPSNTVTADRAYIFANGSFGTVQAGTINGLSDESGVIGPNVDGISGSPDGFWSTFYNGSMPYVMGALRTLESGDNATKLVYLTPSFSGFQLGAAYAPKYSDTATSVNRVKGSKIYSDVAEVQAYYKGTVGAVGLEGSVAYQFADAEAATTKDLSSIHAGLNVSYGALVIGGSYANSGKSGYTKSSRGVDNQQVWILGAQYTVGPVILAATYTDGRGATGQLASTVADNARAKLYQVGATYTIAPGLTTGLEYSYFDNKVGTAAKDKANMFLIDTRLSF</sequence>
<gene>
    <name evidence="3" type="ORF">D3877_14680</name>
</gene>
<dbReference type="GO" id="GO:0015288">
    <property type="term" value="F:porin activity"/>
    <property type="evidence" value="ECO:0007669"/>
    <property type="project" value="InterPro"/>
</dbReference>
<proteinExistence type="predicted"/>
<dbReference type="OrthoDB" id="6758483at2"/>
<accession>A0A418VW66</accession>
<keyword evidence="1" id="KW-0732">Signal</keyword>
<dbReference type="CDD" id="cd00342">
    <property type="entry name" value="gram_neg_porins"/>
    <property type="match status" value="1"/>
</dbReference>
<dbReference type="EMBL" id="QYUL01000002">
    <property type="protein sequence ID" value="RJF81408.1"/>
    <property type="molecule type" value="Genomic_DNA"/>
</dbReference>
<feature type="signal peptide" evidence="1">
    <location>
        <begin position="1"/>
        <end position="23"/>
    </location>
</feature>
<name>A0A418VW66_9PROT</name>
<protein>
    <submittedName>
        <fullName evidence="3">Porin</fullName>
    </submittedName>
</protein>
<dbReference type="Proteomes" id="UP000283458">
    <property type="component" value="Unassembled WGS sequence"/>
</dbReference>
<dbReference type="RefSeq" id="WP_119831498.1">
    <property type="nucleotide sequence ID" value="NZ_QYUL01000002.1"/>
</dbReference>
<evidence type="ECO:0000313" key="3">
    <source>
        <dbReference type="EMBL" id="RJF81408.1"/>
    </source>
</evidence>
<dbReference type="SUPFAM" id="SSF56935">
    <property type="entry name" value="Porins"/>
    <property type="match status" value="1"/>
</dbReference>
<evidence type="ECO:0000313" key="4">
    <source>
        <dbReference type="Proteomes" id="UP000283458"/>
    </source>
</evidence>
<comment type="caution">
    <text evidence="3">The sequence shown here is derived from an EMBL/GenBank/DDBJ whole genome shotgun (WGS) entry which is preliminary data.</text>
</comment>
<keyword evidence="4" id="KW-1185">Reference proteome</keyword>
<organism evidence="3 4">
    <name type="scientific">Azospirillum cavernae</name>
    <dbReference type="NCBI Taxonomy" id="2320860"/>
    <lineage>
        <taxon>Bacteria</taxon>
        <taxon>Pseudomonadati</taxon>
        <taxon>Pseudomonadota</taxon>
        <taxon>Alphaproteobacteria</taxon>
        <taxon>Rhodospirillales</taxon>
        <taxon>Azospirillaceae</taxon>
        <taxon>Azospirillum</taxon>
    </lineage>
</organism>
<dbReference type="Pfam" id="PF13609">
    <property type="entry name" value="Porin_4"/>
    <property type="match status" value="1"/>
</dbReference>
<evidence type="ECO:0000259" key="2">
    <source>
        <dbReference type="Pfam" id="PF13609"/>
    </source>
</evidence>
<dbReference type="AlphaFoldDB" id="A0A418VW66"/>